<evidence type="ECO:0000256" key="1">
    <source>
        <dbReference type="ARBA" id="ARBA00004651"/>
    </source>
</evidence>
<reference evidence="10 11" key="1">
    <citation type="journal article" date="2016" name="Nat. Commun.">
        <title>Thousands of microbial genomes shed light on interconnected biogeochemical processes in an aquifer system.</title>
        <authorList>
            <person name="Anantharaman K."/>
            <person name="Brown C.T."/>
            <person name="Hug L.A."/>
            <person name="Sharon I."/>
            <person name="Castelle C.J."/>
            <person name="Probst A.J."/>
            <person name="Thomas B.C."/>
            <person name="Singh A."/>
            <person name="Wilkins M.J."/>
            <person name="Karaoz U."/>
            <person name="Brodie E.L."/>
            <person name="Williams K.H."/>
            <person name="Hubbard S.S."/>
            <person name="Banfield J.F."/>
        </authorList>
    </citation>
    <scope>NUCLEOTIDE SEQUENCE [LARGE SCALE GENOMIC DNA]</scope>
</reference>
<feature type="domain" description="Glycosyltransferase RgtA/B/C/D-like" evidence="9">
    <location>
        <begin position="75"/>
        <end position="198"/>
    </location>
</feature>
<feature type="transmembrane region" description="Helical" evidence="8">
    <location>
        <begin position="115"/>
        <end position="134"/>
    </location>
</feature>
<evidence type="ECO:0000256" key="2">
    <source>
        <dbReference type="ARBA" id="ARBA00022475"/>
    </source>
</evidence>
<sequence length="533" mass="61340">MPHHPQKKKTLEWFVIIVIILTAFVFRFKDIVSIPPGLYPDEAMNGNNALHAIQTGDYRVFYPDNNGREGLFMNIQAQSIRIFGNTPWALRVVSAFFGLGTVIGLYFLTRRLFNWEIAALASFMMAISFWHVLFSRIGFRAIMAPFFLVWALFFFWRGKMHGHIWDFVWSGALWGLGLYSYIAFRVMPLALILTLIAYWFAVKKDFGHEKYRHVRMMLERGFAALLVAAILVALPLGYYFWTHPADFLGRTSQLSVFASAHPIQDLATNTMRTLGMFNFTGDWNWRHNLAGEAQLFWPIGLFFLIGFIRSWYKLFKTRRTHGHFPTVQISLLSWFFLALVPVIISNEGLPHALRALLVIPVVFIFAGEGLWWIYDFCKKWYGVRDMHEVEVHGWHAPEGKIVATCAIAILLFALTISEYNKYFVRWANNPNTAAAYAQQYADIAGYINTLPISVKKYVYVNADGVPVVPPGGQPGAPDGISMPAQTVMYLTDTWTYDKQQAKNIYYVTRGEYSRNPTKYNREKYFIPLEPISN</sequence>
<feature type="transmembrane region" description="Helical" evidence="8">
    <location>
        <begin position="356"/>
        <end position="374"/>
    </location>
</feature>
<feature type="transmembrane region" description="Helical" evidence="8">
    <location>
        <begin position="141"/>
        <end position="158"/>
    </location>
</feature>
<feature type="transmembrane region" description="Helical" evidence="8">
    <location>
        <begin position="178"/>
        <end position="201"/>
    </location>
</feature>
<keyword evidence="7 8" id="KW-0472">Membrane</keyword>
<dbReference type="InterPro" id="IPR050297">
    <property type="entry name" value="LipidA_mod_glycosyltrf_83"/>
</dbReference>
<feature type="transmembrane region" description="Helical" evidence="8">
    <location>
        <begin position="295"/>
        <end position="312"/>
    </location>
</feature>
<dbReference type="GO" id="GO:0010041">
    <property type="term" value="P:response to iron(III) ion"/>
    <property type="evidence" value="ECO:0007669"/>
    <property type="project" value="TreeGrafter"/>
</dbReference>
<dbReference type="GO" id="GO:0005886">
    <property type="term" value="C:plasma membrane"/>
    <property type="evidence" value="ECO:0007669"/>
    <property type="project" value="UniProtKB-SubCell"/>
</dbReference>
<gene>
    <name evidence="10" type="ORF">A3A33_04450</name>
</gene>
<keyword evidence="5 8" id="KW-0812">Transmembrane</keyword>
<feature type="transmembrane region" description="Helical" evidence="8">
    <location>
        <begin position="88"/>
        <end position="109"/>
    </location>
</feature>
<feature type="transmembrane region" description="Helical" evidence="8">
    <location>
        <begin position="222"/>
        <end position="241"/>
    </location>
</feature>
<evidence type="ECO:0000256" key="6">
    <source>
        <dbReference type="ARBA" id="ARBA00022989"/>
    </source>
</evidence>
<dbReference type="EMBL" id="MGKP01000003">
    <property type="protein sequence ID" value="OGN29713.1"/>
    <property type="molecule type" value="Genomic_DNA"/>
</dbReference>
<name>A0A1F8GWD6_9BACT</name>
<comment type="caution">
    <text evidence="10">The sequence shown here is derived from an EMBL/GenBank/DDBJ whole genome shotgun (WGS) entry which is preliminary data.</text>
</comment>
<dbReference type="PANTHER" id="PTHR33908">
    <property type="entry name" value="MANNOSYLTRANSFERASE YKCB-RELATED"/>
    <property type="match status" value="1"/>
</dbReference>
<evidence type="ECO:0000256" key="5">
    <source>
        <dbReference type="ARBA" id="ARBA00022692"/>
    </source>
</evidence>
<keyword evidence="6 8" id="KW-1133">Transmembrane helix</keyword>
<dbReference type="AlphaFoldDB" id="A0A1F8GWD6"/>
<dbReference type="Pfam" id="PF13231">
    <property type="entry name" value="PMT_2"/>
    <property type="match status" value="1"/>
</dbReference>
<dbReference type="STRING" id="1802701.A3A33_04450"/>
<dbReference type="GO" id="GO:0016763">
    <property type="term" value="F:pentosyltransferase activity"/>
    <property type="evidence" value="ECO:0007669"/>
    <property type="project" value="TreeGrafter"/>
</dbReference>
<evidence type="ECO:0000256" key="8">
    <source>
        <dbReference type="SAM" id="Phobius"/>
    </source>
</evidence>
<organism evidence="10 11">
    <name type="scientific">Candidatus Yanofskybacteria bacterium RIFCSPLOWO2_01_FULL_49_25</name>
    <dbReference type="NCBI Taxonomy" id="1802701"/>
    <lineage>
        <taxon>Bacteria</taxon>
        <taxon>Candidatus Yanofskyibacteriota</taxon>
    </lineage>
</organism>
<feature type="transmembrane region" description="Helical" evidence="8">
    <location>
        <begin position="12"/>
        <end position="28"/>
    </location>
</feature>
<feature type="transmembrane region" description="Helical" evidence="8">
    <location>
        <begin position="324"/>
        <end position="344"/>
    </location>
</feature>
<comment type="subcellular location">
    <subcellularLocation>
        <location evidence="1">Cell membrane</location>
        <topology evidence="1">Multi-pass membrane protein</topology>
    </subcellularLocation>
</comment>
<dbReference type="InterPro" id="IPR038731">
    <property type="entry name" value="RgtA/B/C-like"/>
</dbReference>
<dbReference type="GO" id="GO:0009103">
    <property type="term" value="P:lipopolysaccharide biosynthetic process"/>
    <property type="evidence" value="ECO:0007669"/>
    <property type="project" value="UniProtKB-ARBA"/>
</dbReference>
<dbReference type="Proteomes" id="UP000179047">
    <property type="component" value="Unassembled WGS sequence"/>
</dbReference>
<proteinExistence type="predicted"/>
<evidence type="ECO:0000313" key="11">
    <source>
        <dbReference type="Proteomes" id="UP000179047"/>
    </source>
</evidence>
<evidence type="ECO:0000313" key="10">
    <source>
        <dbReference type="EMBL" id="OGN29713.1"/>
    </source>
</evidence>
<evidence type="ECO:0000256" key="4">
    <source>
        <dbReference type="ARBA" id="ARBA00022679"/>
    </source>
</evidence>
<evidence type="ECO:0000259" key="9">
    <source>
        <dbReference type="Pfam" id="PF13231"/>
    </source>
</evidence>
<accession>A0A1F8GWD6</accession>
<keyword evidence="2" id="KW-1003">Cell membrane</keyword>
<evidence type="ECO:0000256" key="7">
    <source>
        <dbReference type="ARBA" id="ARBA00023136"/>
    </source>
</evidence>
<evidence type="ECO:0000256" key="3">
    <source>
        <dbReference type="ARBA" id="ARBA00022676"/>
    </source>
</evidence>
<dbReference type="PANTHER" id="PTHR33908:SF3">
    <property type="entry name" value="UNDECAPRENYL PHOSPHATE-ALPHA-4-AMINO-4-DEOXY-L-ARABINOSE ARABINOSYL TRANSFERASE"/>
    <property type="match status" value="1"/>
</dbReference>
<keyword evidence="4" id="KW-0808">Transferase</keyword>
<protein>
    <recommendedName>
        <fullName evidence="9">Glycosyltransferase RgtA/B/C/D-like domain-containing protein</fullName>
    </recommendedName>
</protein>
<keyword evidence="3" id="KW-0328">Glycosyltransferase</keyword>